<dbReference type="RefSeq" id="WP_076111282.1">
    <property type="nucleotide sequence ID" value="NZ_MPTB01000018.1"/>
</dbReference>
<dbReference type="CDD" id="cd04598">
    <property type="entry name" value="CBS_pair_GGDEF_EAL"/>
    <property type="match status" value="1"/>
</dbReference>
<dbReference type="SUPFAM" id="SSF55073">
    <property type="entry name" value="Nucleotide cyclase"/>
    <property type="match status" value="1"/>
</dbReference>
<dbReference type="SMART" id="SM00267">
    <property type="entry name" value="GGDEF"/>
    <property type="match status" value="1"/>
</dbReference>
<dbReference type="PANTHER" id="PTHR45138:SF9">
    <property type="entry name" value="DIGUANYLATE CYCLASE DGCM-RELATED"/>
    <property type="match status" value="1"/>
</dbReference>
<evidence type="ECO:0000313" key="2">
    <source>
        <dbReference type="EMBL" id="OMD46803.1"/>
    </source>
</evidence>
<comment type="caution">
    <text evidence="2">The sequence shown here is derived from an EMBL/GenBank/DDBJ whole genome shotgun (WGS) entry which is preliminary data.</text>
</comment>
<reference evidence="2 3" key="1">
    <citation type="submission" date="2016-10" db="EMBL/GenBank/DDBJ databases">
        <title>Paenibacillus species isolates.</title>
        <authorList>
            <person name="Beno S.M."/>
        </authorList>
    </citation>
    <scope>NUCLEOTIDE SEQUENCE [LARGE SCALE GENOMIC DNA]</scope>
    <source>
        <strain evidence="2 3">FSL H7-0744</strain>
    </source>
</reference>
<dbReference type="InterPro" id="IPR000644">
    <property type="entry name" value="CBS_dom"/>
</dbReference>
<dbReference type="InterPro" id="IPR029787">
    <property type="entry name" value="Nucleotide_cyclase"/>
</dbReference>
<gene>
    <name evidence="2" type="ORF">BSK56_15010</name>
</gene>
<dbReference type="InterPro" id="IPR046342">
    <property type="entry name" value="CBS_dom_sf"/>
</dbReference>
<feature type="domain" description="GGDEF" evidence="1">
    <location>
        <begin position="163"/>
        <end position="315"/>
    </location>
</feature>
<dbReference type="Pfam" id="PF00990">
    <property type="entry name" value="GGDEF"/>
    <property type="match status" value="1"/>
</dbReference>
<dbReference type="Gene3D" id="3.30.70.270">
    <property type="match status" value="1"/>
</dbReference>
<dbReference type="Pfam" id="PF00571">
    <property type="entry name" value="CBS"/>
    <property type="match status" value="1"/>
</dbReference>
<keyword evidence="3" id="KW-1185">Reference proteome</keyword>
<dbReference type="CDD" id="cd01949">
    <property type="entry name" value="GGDEF"/>
    <property type="match status" value="1"/>
</dbReference>
<evidence type="ECO:0000313" key="3">
    <source>
        <dbReference type="Proteomes" id="UP000187412"/>
    </source>
</evidence>
<dbReference type="SUPFAM" id="SSF54631">
    <property type="entry name" value="CBS-domain pair"/>
    <property type="match status" value="1"/>
</dbReference>
<dbReference type="InterPro" id="IPR043128">
    <property type="entry name" value="Rev_trsase/Diguanyl_cyclase"/>
</dbReference>
<dbReference type="PROSITE" id="PS50887">
    <property type="entry name" value="GGDEF"/>
    <property type="match status" value="1"/>
</dbReference>
<name>A0ABX3H8M4_PAEBO</name>
<dbReference type="EMBL" id="MPTB01000018">
    <property type="protein sequence ID" value="OMD46803.1"/>
    <property type="molecule type" value="Genomic_DNA"/>
</dbReference>
<dbReference type="Proteomes" id="UP000187412">
    <property type="component" value="Unassembled WGS sequence"/>
</dbReference>
<organism evidence="2 3">
    <name type="scientific">Paenibacillus borealis</name>
    <dbReference type="NCBI Taxonomy" id="160799"/>
    <lineage>
        <taxon>Bacteria</taxon>
        <taxon>Bacillati</taxon>
        <taxon>Bacillota</taxon>
        <taxon>Bacilli</taxon>
        <taxon>Bacillales</taxon>
        <taxon>Paenibacillaceae</taxon>
        <taxon>Paenibacillus</taxon>
    </lineage>
</organism>
<protein>
    <submittedName>
        <fullName evidence="2">GGDEF domain-containing protein</fullName>
    </submittedName>
</protein>
<sequence length="322" mass="36339">MFLQIGEIAEQIPEISPHHKCEYVDQIFKSNPQLQGVAVTENGHPVALIMRIRFYQQIGTLYGYTLYMGRAVSLVMDRNPLAVEYKTPITEVSRLAMNRNEENLYDYVIVIHEGVMFGAVSVRDLLLNFAEIQAVAASFLNPLTGLPGNLSINEWMVKSLLQEQFSVLYIDLDHFKAYNDTYGFKEGDRMIQATAEILKHCALRLEGFLGHIGGDDFIIFINNYDYEDCCRIIIREFETAVKGFYHTGHLAQQYVLTESRSGVMEEIPLVSISIAIVTNRFQRFDSIEAISGEAARIKKKCKMIKGSSLVDDADRIASGSGN</sequence>
<dbReference type="PANTHER" id="PTHR45138">
    <property type="entry name" value="REGULATORY COMPONENTS OF SENSORY TRANSDUCTION SYSTEM"/>
    <property type="match status" value="1"/>
</dbReference>
<evidence type="ECO:0000259" key="1">
    <source>
        <dbReference type="PROSITE" id="PS50887"/>
    </source>
</evidence>
<dbReference type="InterPro" id="IPR000160">
    <property type="entry name" value="GGDEF_dom"/>
</dbReference>
<dbReference type="InterPro" id="IPR050469">
    <property type="entry name" value="Diguanylate_Cyclase"/>
</dbReference>
<accession>A0ABX3H8M4</accession>
<dbReference type="NCBIfam" id="TIGR00254">
    <property type="entry name" value="GGDEF"/>
    <property type="match status" value="1"/>
</dbReference>
<proteinExistence type="predicted"/>